<evidence type="ECO:0000313" key="2">
    <source>
        <dbReference type="EMBL" id="CAD9273670.1"/>
    </source>
</evidence>
<feature type="compositionally biased region" description="Low complexity" evidence="1">
    <location>
        <begin position="49"/>
        <end position="59"/>
    </location>
</feature>
<organism evidence="2">
    <name type="scientific">Grammatophora oceanica</name>
    <dbReference type="NCBI Taxonomy" id="210454"/>
    <lineage>
        <taxon>Eukaryota</taxon>
        <taxon>Sar</taxon>
        <taxon>Stramenopiles</taxon>
        <taxon>Ochrophyta</taxon>
        <taxon>Bacillariophyta</taxon>
        <taxon>Fragilariophyceae</taxon>
        <taxon>Fragilariophycidae</taxon>
        <taxon>Rhabdonematales</taxon>
        <taxon>Grammatophoraceae</taxon>
        <taxon>Grammatophora</taxon>
    </lineage>
</organism>
<sequence length="176" mass="19232">MGQLLSICTDPSGETAKPNAFQDAANQGDLTTPPIVDVPSPGDKPDATQQQLQQQLQRSQDQRELELREEQARLERIVQVAGREMVAVRSNRGGPYYNDQGFAAALAQHLEQTLSDVVPTSKLPAAPSDSSSVYAILSRPVTETRMDPRADAFLEESISTKEHLFAGCEPMVENLL</sequence>
<name>A0A7S1UNZ4_9STRA</name>
<dbReference type="EMBL" id="HBGK01004868">
    <property type="protein sequence ID" value="CAD9273670.1"/>
    <property type="molecule type" value="Transcribed_RNA"/>
</dbReference>
<protein>
    <submittedName>
        <fullName evidence="2">Uncharacterized protein</fullName>
    </submittedName>
</protein>
<reference evidence="2" key="1">
    <citation type="submission" date="2021-01" db="EMBL/GenBank/DDBJ databases">
        <authorList>
            <person name="Corre E."/>
            <person name="Pelletier E."/>
            <person name="Niang G."/>
            <person name="Scheremetjew M."/>
            <person name="Finn R."/>
            <person name="Kale V."/>
            <person name="Holt S."/>
            <person name="Cochrane G."/>
            <person name="Meng A."/>
            <person name="Brown T."/>
            <person name="Cohen L."/>
        </authorList>
    </citation>
    <scope>NUCLEOTIDE SEQUENCE</scope>
    <source>
        <strain evidence="2">CCMP 410</strain>
    </source>
</reference>
<feature type="region of interest" description="Disordered" evidence="1">
    <location>
        <begin position="1"/>
        <end position="64"/>
    </location>
</feature>
<gene>
    <name evidence="2" type="ORF">GOCE00092_LOCUS2578</name>
</gene>
<evidence type="ECO:0000256" key="1">
    <source>
        <dbReference type="SAM" id="MobiDB-lite"/>
    </source>
</evidence>
<proteinExistence type="predicted"/>
<accession>A0A7S1UNZ4</accession>
<dbReference type="AlphaFoldDB" id="A0A7S1UNZ4"/>